<dbReference type="Gene3D" id="4.10.240.10">
    <property type="entry name" value="Zn(2)-C6 fungal-type DNA-binding domain"/>
    <property type="match status" value="1"/>
</dbReference>
<dbReference type="Proteomes" id="UP000799436">
    <property type="component" value="Unassembled WGS sequence"/>
</dbReference>
<evidence type="ECO:0000256" key="2">
    <source>
        <dbReference type="ARBA" id="ARBA00022723"/>
    </source>
</evidence>
<dbReference type="Pfam" id="PF00172">
    <property type="entry name" value="Zn_clus"/>
    <property type="match status" value="1"/>
</dbReference>
<gene>
    <name evidence="8" type="ORF">EJ03DRAFT_311085</name>
</gene>
<evidence type="ECO:0000256" key="1">
    <source>
        <dbReference type="ARBA" id="ARBA00004123"/>
    </source>
</evidence>
<feature type="region of interest" description="Disordered" evidence="6">
    <location>
        <begin position="104"/>
        <end position="131"/>
    </location>
</feature>
<evidence type="ECO:0000256" key="3">
    <source>
        <dbReference type="ARBA" id="ARBA00023015"/>
    </source>
</evidence>
<evidence type="ECO:0000256" key="5">
    <source>
        <dbReference type="ARBA" id="ARBA00023242"/>
    </source>
</evidence>
<dbReference type="GO" id="GO:0008270">
    <property type="term" value="F:zinc ion binding"/>
    <property type="evidence" value="ECO:0007669"/>
    <property type="project" value="InterPro"/>
</dbReference>
<comment type="subcellular location">
    <subcellularLocation>
        <location evidence="1">Nucleus</location>
    </subcellularLocation>
</comment>
<dbReference type="AlphaFoldDB" id="A0A6G1LD41"/>
<evidence type="ECO:0000256" key="4">
    <source>
        <dbReference type="ARBA" id="ARBA00023163"/>
    </source>
</evidence>
<dbReference type="CDD" id="cd12148">
    <property type="entry name" value="fungal_TF_MHR"/>
    <property type="match status" value="1"/>
</dbReference>
<feature type="compositionally biased region" description="Polar residues" evidence="6">
    <location>
        <begin position="678"/>
        <end position="693"/>
    </location>
</feature>
<keyword evidence="9" id="KW-1185">Reference proteome</keyword>
<evidence type="ECO:0000259" key="7">
    <source>
        <dbReference type="PROSITE" id="PS50048"/>
    </source>
</evidence>
<dbReference type="InterPro" id="IPR001138">
    <property type="entry name" value="Zn2Cys6_DnaBD"/>
</dbReference>
<dbReference type="InterPro" id="IPR007219">
    <property type="entry name" value="XnlR_reg_dom"/>
</dbReference>
<feature type="domain" description="Zn(2)-C6 fungal-type" evidence="7">
    <location>
        <begin position="27"/>
        <end position="57"/>
    </location>
</feature>
<dbReference type="GO" id="GO:0005634">
    <property type="term" value="C:nucleus"/>
    <property type="evidence" value="ECO:0007669"/>
    <property type="project" value="UniProtKB-SubCell"/>
</dbReference>
<feature type="compositionally biased region" description="Polar residues" evidence="6">
    <location>
        <begin position="701"/>
        <end position="716"/>
    </location>
</feature>
<dbReference type="PANTHER" id="PTHR47338">
    <property type="entry name" value="ZN(II)2CYS6 TRANSCRIPTION FACTOR (EUROFUNG)-RELATED"/>
    <property type="match status" value="1"/>
</dbReference>
<evidence type="ECO:0000256" key="6">
    <source>
        <dbReference type="SAM" id="MobiDB-lite"/>
    </source>
</evidence>
<dbReference type="Pfam" id="PF04082">
    <property type="entry name" value="Fungal_trans"/>
    <property type="match status" value="1"/>
</dbReference>
<dbReference type="SMART" id="SM00906">
    <property type="entry name" value="Fungal_trans"/>
    <property type="match status" value="1"/>
</dbReference>
<evidence type="ECO:0000313" key="8">
    <source>
        <dbReference type="EMBL" id="KAF2770074.1"/>
    </source>
</evidence>
<evidence type="ECO:0000313" key="9">
    <source>
        <dbReference type="Proteomes" id="UP000799436"/>
    </source>
</evidence>
<dbReference type="CDD" id="cd00067">
    <property type="entry name" value="GAL4"/>
    <property type="match status" value="1"/>
</dbReference>
<name>A0A6G1LD41_9PEZI</name>
<dbReference type="GO" id="GO:0000981">
    <property type="term" value="F:DNA-binding transcription factor activity, RNA polymerase II-specific"/>
    <property type="evidence" value="ECO:0007669"/>
    <property type="project" value="InterPro"/>
</dbReference>
<keyword evidence="5" id="KW-0539">Nucleus</keyword>
<feature type="compositionally biased region" description="Low complexity" evidence="6">
    <location>
        <begin position="657"/>
        <end position="672"/>
    </location>
</feature>
<dbReference type="SUPFAM" id="SSF57701">
    <property type="entry name" value="Zn2/Cys6 DNA-binding domain"/>
    <property type="match status" value="1"/>
</dbReference>
<dbReference type="GO" id="GO:0003677">
    <property type="term" value="F:DNA binding"/>
    <property type="evidence" value="ECO:0007669"/>
    <property type="project" value="InterPro"/>
</dbReference>
<proteinExistence type="predicted"/>
<feature type="compositionally biased region" description="Polar residues" evidence="6">
    <location>
        <begin position="732"/>
        <end position="749"/>
    </location>
</feature>
<accession>A0A6G1LD41</accession>
<dbReference type="EMBL" id="ML995828">
    <property type="protein sequence ID" value="KAF2770074.1"/>
    <property type="molecule type" value="Genomic_DNA"/>
</dbReference>
<feature type="compositionally biased region" description="Polar residues" evidence="6">
    <location>
        <begin position="628"/>
        <end position="644"/>
    </location>
</feature>
<dbReference type="InterPro" id="IPR036864">
    <property type="entry name" value="Zn2-C6_fun-type_DNA-bd_sf"/>
</dbReference>
<dbReference type="SMART" id="SM00066">
    <property type="entry name" value="GAL4"/>
    <property type="match status" value="1"/>
</dbReference>
<protein>
    <recommendedName>
        <fullName evidence="7">Zn(2)-C6 fungal-type domain-containing protein</fullName>
    </recommendedName>
</protein>
<feature type="compositionally biased region" description="Low complexity" evidence="6">
    <location>
        <begin position="104"/>
        <end position="113"/>
    </location>
</feature>
<sequence>MMSRPQIGIDRLPVQRPSANEPKEAMNCKSCRKRKIKCNRLKPSCEACQVFRVACIYDAIPKKRGPKTDVLEALLKRVNGLEKRFKDEKQSDSPTALEAVEVASAAPAHAPAPREQSHPKRTLLSPPAQRPQDPIQVYSAHQVAMLELDAFSGPLIDTYFARLHGKPYYILDEPATRQRLRVGQLPRFLVNAIFAVSVRYAPHLCGGHESAIRYSHEYTGLARSLIDVDEPTIEHLQALLLLVMASFQAGRGKKGYMLLSHAVSMALALNLHRELPTQLKLAPSEREGRRKLFWSCYTMDRFTIAGSKRPCLISDDSIYLKMPAWSSTGSNMPTDGSFFANGSSLPYAAGLSNAGRGSGAMLVEIVRLLGVTNRYLAAGGVKGDSHFPWHAQSTLSRIRSDLDYWAANTSDTFTSIEALFGQPDSTTLVLSKLVYHLIHCLVYRPFLPIDLAELASAGQHQSWQIDATNVCFLHANAITELVEIGRNSTVIDWPSFVGYCVCTAGTIHVHGAHYPSIQDSEVFSGSAEFLYREMAQLLDLRLIWAGVQHQRETLQAVYASHSQLVKSLATNPMRFSPVFQMEDFFDRYPGSYIDGAHITFADPMIPQQYMTQNQMSPASRQPKRRRTTNGSTHYPTPSSQARSTMQERRSPLAHALQDNTQQNQEEPQPQAQYPIPLNDQQSNPSRSRGQDQMLSPPAVSPTFNSSPMQQPRSSFEQNEHGQYDPFYGALSFDQQTPGGLSQGAESAQTDPAEKDPFLSLLEQLAHKDGSREGGPSDLDFFLSEQD</sequence>
<dbReference type="InterPro" id="IPR050815">
    <property type="entry name" value="TF_fung"/>
</dbReference>
<feature type="region of interest" description="Disordered" evidence="6">
    <location>
        <begin position="612"/>
        <end position="786"/>
    </location>
</feature>
<dbReference type="OrthoDB" id="197068at2759"/>
<reference evidence="8" key="1">
    <citation type="journal article" date="2020" name="Stud. Mycol.">
        <title>101 Dothideomycetes genomes: a test case for predicting lifestyles and emergence of pathogens.</title>
        <authorList>
            <person name="Haridas S."/>
            <person name="Albert R."/>
            <person name="Binder M."/>
            <person name="Bloem J."/>
            <person name="Labutti K."/>
            <person name="Salamov A."/>
            <person name="Andreopoulos B."/>
            <person name="Baker S."/>
            <person name="Barry K."/>
            <person name="Bills G."/>
            <person name="Bluhm B."/>
            <person name="Cannon C."/>
            <person name="Castanera R."/>
            <person name="Culley D."/>
            <person name="Daum C."/>
            <person name="Ezra D."/>
            <person name="Gonzalez J."/>
            <person name="Henrissat B."/>
            <person name="Kuo A."/>
            <person name="Liang C."/>
            <person name="Lipzen A."/>
            <person name="Lutzoni F."/>
            <person name="Magnuson J."/>
            <person name="Mondo S."/>
            <person name="Nolan M."/>
            <person name="Ohm R."/>
            <person name="Pangilinan J."/>
            <person name="Park H.-J."/>
            <person name="Ramirez L."/>
            <person name="Alfaro M."/>
            <person name="Sun H."/>
            <person name="Tritt A."/>
            <person name="Yoshinaga Y."/>
            <person name="Zwiers L.-H."/>
            <person name="Turgeon B."/>
            <person name="Goodwin S."/>
            <person name="Spatafora J."/>
            <person name="Crous P."/>
            <person name="Grigoriev I."/>
        </authorList>
    </citation>
    <scope>NUCLEOTIDE SEQUENCE</scope>
    <source>
        <strain evidence="8">CBS 116005</strain>
    </source>
</reference>
<dbReference type="PANTHER" id="PTHR47338:SF4">
    <property type="entry name" value="ZN(II)2CYS6 TRANSCRIPTION FACTOR (EUROFUNG)"/>
    <property type="match status" value="1"/>
</dbReference>
<keyword evidence="2" id="KW-0479">Metal-binding</keyword>
<dbReference type="PROSITE" id="PS50048">
    <property type="entry name" value="ZN2_CY6_FUNGAL_2"/>
    <property type="match status" value="1"/>
</dbReference>
<keyword evidence="4" id="KW-0804">Transcription</keyword>
<dbReference type="GO" id="GO:0006351">
    <property type="term" value="P:DNA-templated transcription"/>
    <property type="evidence" value="ECO:0007669"/>
    <property type="project" value="InterPro"/>
</dbReference>
<organism evidence="8 9">
    <name type="scientific">Teratosphaeria nubilosa</name>
    <dbReference type="NCBI Taxonomy" id="161662"/>
    <lineage>
        <taxon>Eukaryota</taxon>
        <taxon>Fungi</taxon>
        <taxon>Dikarya</taxon>
        <taxon>Ascomycota</taxon>
        <taxon>Pezizomycotina</taxon>
        <taxon>Dothideomycetes</taxon>
        <taxon>Dothideomycetidae</taxon>
        <taxon>Mycosphaerellales</taxon>
        <taxon>Teratosphaeriaceae</taxon>
        <taxon>Teratosphaeria</taxon>
    </lineage>
</organism>
<keyword evidence="3" id="KW-0805">Transcription regulation</keyword>